<dbReference type="FunFam" id="2.30.30.40:FF:000213">
    <property type="entry name" value="High osmolarity signaling protein SHO1"/>
    <property type="match status" value="1"/>
</dbReference>
<dbReference type="GO" id="GO:0030833">
    <property type="term" value="P:regulation of actin filament polymerization"/>
    <property type="evidence" value="ECO:0007669"/>
    <property type="project" value="TreeGrafter"/>
</dbReference>
<dbReference type="PRINTS" id="PR00452">
    <property type="entry name" value="SH3DOMAIN"/>
</dbReference>
<evidence type="ECO:0000256" key="4">
    <source>
        <dbReference type="ARBA" id="ARBA00016255"/>
    </source>
</evidence>
<evidence type="ECO:0000256" key="3">
    <source>
        <dbReference type="ARBA" id="ARBA00011175"/>
    </source>
</evidence>
<keyword evidence="11 16" id="KW-0472">Membrane</keyword>
<feature type="domain" description="SH3" evidence="17">
    <location>
        <begin position="239"/>
        <end position="299"/>
    </location>
</feature>
<evidence type="ECO:0000256" key="11">
    <source>
        <dbReference type="ARBA" id="ARBA00023136"/>
    </source>
</evidence>
<dbReference type="PANTHER" id="PTHR15735:SF20">
    <property type="entry name" value="HIGH OSMOLARITY SIGNALING PROTEIN SHO1"/>
    <property type="match status" value="1"/>
</dbReference>
<evidence type="ECO:0000256" key="10">
    <source>
        <dbReference type="ARBA" id="ARBA00023016"/>
    </source>
</evidence>
<sequence length="299" mass="32749">MGFRMANFLGDPFAISTVSFGVIAWIVAIAGAGSSASDNFPRFTWWGLVYEILLIIMVFLLYLNNTIELYKFTLVGLLSVGFLYTTNSTNNLIYSSNSGNLCCAAGCILLSMLNFLWIVYFGGHPESPSNQFIDSFAMKSSYAQQLPSEKNDDHEFAVPRSASGSQGFGVSDSRHSQLTNSKSGYMSSSQLNGLENFSHTNVQNTGTVGASNPASMPNTVYNTNGTNTADSNFAVPVSTFRYKARALYSYDASPDDINEISFVKDEILEVDDIDGKWWQARRANGQVGICPSNYVKLLD</sequence>
<dbReference type="SUPFAM" id="SSF50044">
    <property type="entry name" value="SH3-domain"/>
    <property type="match status" value="1"/>
</dbReference>
<evidence type="ECO:0000313" key="18">
    <source>
        <dbReference type="EMBL" id="OVF10434.1"/>
    </source>
</evidence>
<dbReference type="InterPro" id="IPR035522">
    <property type="entry name" value="Sho1_SH3"/>
</dbReference>
<comment type="similarity">
    <text evidence="2">Belongs to the SHO1 family.</text>
</comment>
<dbReference type="SMART" id="SM00326">
    <property type="entry name" value="SH3"/>
    <property type="match status" value="1"/>
</dbReference>
<evidence type="ECO:0000256" key="6">
    <source>
        <dbReference type="ARBA" id="ARBA00022443"/>
    </source>
</evidence>
<keyword evidence="6 14" id="KW-0728">SH3 domain</keyword>
<dbReference type="Gene3D" id="2.30.30.40">
    <property type="entry name" value="SH3 Domains"/>
    <property type="match status" value="1"/>
</dbReference>
<evidence type="ECO:0000256" key="16">
    <source>
        <dbReference type="SAM" id="Phobius"/>
    </source>
</evidence>
<evidence type="ECO:0000256" key="7">
    <source>
        <dbReference type="ARBA" id="ARBA00022475"/>
    </source>
</evidence>
<accession>A0AA91Q331</accession>
<evidence type="ECO:0000313" key="19">
    <source>
        <dbReference type="Proteomes" id="UP000195602"/>
    </source>
</evidence>
<dbReference type="SMR" id="A0AA91Q331"/>
<evidence type="ECO:0000256" key="1">
    <source>
        <dbReference type="ARBA" id="ARBA00004651"/>
    </source>
</evidence>
<dbReference type="GO" id="GO:0007232">
    <property type="term" value="P:osmosensory signaling pathway via Sho1 osmosensor"/>
    <property type="evidence" value="ECO:0007669"/>
    <property type="project" value="UniProtKB-ARBA"/>
</dbReference>
<evidence type="ECO:0000259" key="17">
    <source>
        <dbReference type="PROSITE" id="PS50002"/>
    </source>
</evidence>
<feature type="transmembrane region" description="Helical" evidence="16">
    <location>
        <begin position="43"/>
        <end position="63"/>
    </location>
</feature>
<keyword evidence="9 16" id="KW-1133">Transmembrane helix</keyword>
<evidence type="ECO:0000256" key="5">
    <source>
        <dbReference type="ARBA" id="ARBA00017350"/>
    </source>
</evidence>
<keyword evidence="10" id="KW-0346">Stress response</keyword>
<protein>
    <recommendedName>
        <fullName evidence="5">High osmolarity signaling protein SHO1</fullName>
    </recommendedName>
    <alternativeName>
        <fullName evidence="4">High osmolarity signaling protein sho1</fullName>
    </alternativeName>
    <alternativeName>
        <fullName evidence="12 13">Osmosensor SHO1</fullName>
    </alternativeName>
</protein>
<feature type="region of interest" description="Disordered" evidence="15">
    <location>
        <begin position="153"/>
        <end position="182"/>
    </location>
</feature>
<gene>
    <name evidence="18" type="ORF">A9F13_02g02475</name>
</gene>
<name>A0AA91Q331_CLALS</name>
<evidence type="ECO:0000256" key="9">
    <source>
        <dbReference type="ARBA" id="ARBA00022989"/>
    </source>
</evidence>
<dbReference type="KEGG" id="clus:A9F13_02g02475"/>
<dbReference type="OMA" id="NIVWIFY"/>
<dbReference type="GO" id="GO:0005886">
    <property type="term" value="C:plasma membrane"/>
    <property type="evidence" value="ECO:0007669"/>
    <property type="project" value="UniProtKB-SubCell"/>
</dbReference>
<evidence type="ECO:0000256" key="12">
    <source>
        <dbReference type="ARBA" id="ARBA00029697"/>
    </source>
</evidence>
<dbReference type="CDD" id="cd11855">
    <property type="entry name" value="SH3_Sho1p"/>
    <property type="match status" value="1"/>
</dbReference>
<organism evidence="18 19">
    <name type="scientific">Clavispora lusitaniae</name>
    <name type="common">Candida lusitaniae</name>
    <dbReference type="NCBI Taxonomy" id="36911"/>
    <lineage>
        <taxon>Eukaryota</taxon>
        <taxon>Fungi</taxon>
        <taxon>Dikarya</taxon>
        <taxon>Ascomycota</taxon>
        <taxon>Saccharomycotina</taxon>
        <taxon>Pichiomycetes</taxon>
        <taxon>Metschnikowiaceae</taxon>
        <taxon>Clavispora</taxon>
    </lineage>
</organism>
<evidence type="ECO:0000256" key="8">
    <source>
        <dbReference type="ARBA" id="ARBA00022692"/>
    </source>
</evidence>
<comment type="subcellular location">
    <subcellularLocation>
        <location evidence="1">Cell membrane</location>
        <topology evidence="1">Multi-pass membrane protein</topology>
    </subcellularLocation>
</comment>
<reference evidence="18 19" key="1">
    <citation type="submission" date="2017-04" db="EMBL/GenBank/DDBJ databases">
        <title>Draft genome of the yeast Clavispora lusitaniae type strain CBS 6936.</title>
        <authorList>
            <person name="Durrens P."/>
            <person name="Klopp C."/>
            <person name="Biteau N."/>
            <person name="Fitton-Ouhabi V."/>
            <person name="Dementhon K."/>
            <person name="Accoceberry I."/>
            <person name="Sherman D.J."/>
            <person name="Noel T."/>
        </authorList>
    </citation>
    <scope>NUCLEOTIDE SEQUENCE [LARGE SCALE GENOMIC DNA]</scope>
    <source>
        <strain evidence="18 19">CBS 6936</strain>
    </source>
</reference>
<dbReference type="Pfam" id="PF14604">
    <property type="entry name" value="SH3_9"/>
    <property type="match status" value="1"/>
</dbReference>
<evidence type="ECO:0000256" key="13">
    <source>
        <dbReference type="ARBA" id="ARBA00030785"/>
    </source>
</evidence>
<dbReference type="Proteomes" id="UP000195602">
    <property type="component" value="Unassembled WGS sequence"/>
</dbReference>
<dbReference type="EMBL" id="LYUB02000002">
    <property type="protein sequence ID" value="OVF10434.1"/>
    <property type="molecule type" value="Genomic_DNA"/>
</dbReference>
<evidence type="ECO:0000256" key="14">
    <source>
        <dbReference type="PROSITE-ProRule" id="PRU00192"/>
    </source>
</evidence>
<comment type="caution">
    <text evidence="18">The sequence shown here is derived from an EMBL/GenBank/DDBJ whole genome shotgun (WGS) entry which is preliminary data.</text>
</comment>
<evidence type="ECO:0000256" key="15">
    <source>
        <dbReference type="SAM" id="MobiDB-lite"/>
    </source>
</evidence>
<keyword evidence="7" id="KW-1003">Cell membrane</keyword>
<dbReference type="AlphaFoldDB" id="A0AA91Q331"/>
<feature type="transmembrane region" description="Helical" evidence="16">
    <location>
        <begin position="12"/>
        <end position="31"/>
    </location>
</feature>
<dbReference type="InterPro" id="IPR036028">
    <property type="entry name" value="SH3-like_dom_sf"/>
</dbReference>
<feature type="transmembrane region" description="Helical" evidence="16">
    <location>
        <begin position="98"/>
        <end position="120"/>
    </location>
</feature>
<dbReference type="PANTHER" id="PTHR15735">
    <property type="entry name" value="FCH AND DOUBLE SH3 DOMAINS PROTEIN"/>
    <property type="match status" value="1"/>
</dbReference>
<comment type="subunit">
    <text evidence="3">Forms homooligomers.</text>
</comment>
<keyword evidence="8 16" id="KW-0812">Transmembrane</keyword>
<dbReference type="PROSITE" id="PS50002">
    <property type="entry name" value="SH3"/>
    <property type="match status" value="1"/>
</dbReference>
<dbReference type="InterPro" id="IPR001452">
    <property type="entry name" value="SH3_domain"/>
</dbReference>
<proteinExistence type="inferred from homology"/>
<evidence type="ECO:0000256" key="2">
    <source>
        <dbReference type="ARBA" id="ARBA00009739"/>
    </source>
</evidence>